<evidence type="ECO:0000256" key="1">
    <source>
        <dbReference type="ARBA" id="ARBA00023015"/>
    </source>
</evidence>
<protein>
    <submittedName>
        <fullName evidence="6">AcrR family transcriptional regulator</fullName>
    </submittedName>
</protein>
<accession>A0ABU1HZ48</accession>
<dbReference type="PANTHER" id="PTHR30055:SF238">
    <property type="entry name" value="MYCOFACTOCIN BIOSYNTHESIS TRANSCRIPTIONAL REGULATOR MFTR-RELATED"/>
    <property type="match status" value="1"/>
</dbReference>
<dbReference type="PROSITE" id="PS50977">
    <property type="entry name" value="HTH_TETR_2"/>
    <property type="match status" value="1"/>
</dbReference>
<sequence>MAVSATLALCDTYLMERERDQAAAVADEHPAGLRERRRQETQRELSDAALDLFEQHGVHGTTVDDIARRAGTSQRTFFRYFATKEAAVFASADDSARVVGDAIDAVRAGASVVEGIERSWLKLLDRFDAHPDEHIRALRIRRLVGSEPSLLAVALRNEAEEVEQLTDAAVDAAGADADVLAARAAVSTMALVLRLTIDEWVRRAELNERASVRQIYLEMRRGVATVARDLEAHPPHLG</sequence>
<evidence type="ECO:0000256" key="3">
    <source>
        <dbReference type="ARBA" id="ARBA00023163"/>
    </source>
</evidence>
<evidence type="ECO:0000313" key="6">
    <source>
        <dbReference type="EMBL" id="MDR6166907.1"/>
    </source>
</evidence>
<comment type="caution">
    <text evidence="6">The sequence shown here is derived from an EMBL/GenBank/DDBJ whole genome shotgun (WGS) entry which is preliminary data.</text>
</comment>
<dbReference type="InterPro" id="IPR009057">
    <property type="entry name" value="Homeodomain-like_sf"/>
</dbReference>
<feature type="domain" description="HTH tetR-type" evidence="5">
    <location>
        <begin position="39"/>
        <end position="99"/>
    </location>
</feature>
<keyword evidence="3" id="KW-0804">Transcription</keyword>
<dbReference type="EMBL" id="JAVIZA010000001">
    <property type="protein sequence ID" value="MDR6166907.1"/>
    <property type="molecule type" value="Genomic_DNA"/>
</dbReference>
<dbReference type="InterPro" id="IPR050109">
    <property type="entry name" value="HTH-type_TetR-like_transc_reg"/>
</dbReference>
<evidence type="ECO:0000259" key="5">
    <source>
        <dbReference type="PROSITE" id="PS50977"/>
    </source>
</evidence>
<dbReference type="InterPro" id="IPR001647">
    <property type="entry name" value="HTH_TetR"/>
</dbReference>
<proteinExistence type="predicted"/>
<keyword evidence="2 4" id="KW-0238">DNA-binding</keyword>
<organism evidence="6 7">
    <name type="scientific">Microbacterium paludicola</name>
    <dbReference type="NCBI Taxonomy" id="300019"/>
    <lineage>
        <taxon>Bacteria</taxon>
        <taxon>Bacillati</taxon>
        <taxon>Actinomycetota</taxon>
        <taxon>Actinomycetes</taxon>
        <taxon>Micrococcales</taxon>
        <taxon>Microbacteriaceae</taxon>
        <taxon>Microbacterium</taxon>
    </lineage>
</organism>
<keyword evidence="7" id="KW-1185">Reference proteome</keyword>
<dbReference type="PRINTS" id="PR00455">
    <property type="entry name" value="HTHTETR"/>
</dbReference>
<dbReference type="Pfam" id="PF00440">
    <property type="entry name" value="TetR_N"/>
    <property type="match status" value="1"/>
</dbReference>
<evidence type="ECO:0000256" key="4">
    <source>
        <dbReference type="PROSITE-ProRule" id="PRU00335"/>
    </source>
</evidence>
<dbReference type="Proteomes" id="UP001260188">
    <property type="component" value="Unassembled WGS sequence"/>
</dbReference>
<reference evidence="6 7" key="1">
    <citation type="submission" date="2023-08" db="EMBL/GenBank/DDBJ databases">
        <title>Functional and genomic diversity of the sorghum phyllosphere microbiome.</title>
        <authorList>
            <person name="Shade A."/>
        </authorList>
    </citation>
    <scope>NUCLEOTIDE SEQUENCE [LARGE SCALE GENOMIC DNA]</scope>
    <source>
        <strain evidence="6 7">SORGH_AS_0919</strain>
    </source>
</reference>
<name>A0ABU1HZ48_9MICO</name>
<evidence type="ECO:0000313" key="7">
    <source>
        <dbReference type="Proteomes" id="UP001260188"/>
    </source>
</evidence>
<evidence type="ECO:0000256" key="2">
    <source>
        <dbReference type="ARBA" id="ARBA00023125"/>
    </source>
</evidence>
<gene>
    <name evidence="6" type="ORF">QE367_001111</name>
</gene>
<dbReference type="PANTHER" id="PTHR30055">
    <property type="entry name" value="HTH-TYPE TRANSCRIPTIONAL REGULATOR RUTR"/>
    <property type="match status" value="1"/>
</dbReference>
<dbReference type="SUPFAM" id="SSF46689">
    <property type="entry name" value="Homeodomain-like"/>
    <property type="match status" value="1"/>
</dbReference>
<keyword evidence="1" id="KW-0805">Transcription regulation</keyword>
<feature type="DNA-binding region" description="H-T-H motif" evidence="4">
    <location>
        <begin position="62"/>
        <end position="81"/>
    </location>
</feature>
<dbReference type="Gene3D" id="1.10.357.10">
    <property type="entry name" value="Tetracycline Repressor, domain 2"/>
    <property type="match status" value="1"/>
</dbReference>